<sequence length="234" mass="25952">MLSIKWLIILLFSGCILFFIPNLVRAVMNESLKEGFVKIGANPWALAAFSDFTVGFAFNLTFICVREASDLYPIAGRKPSSWSAFFWVVLAMLVGNPAVLGYGIYQLVQAPSVQEAFIVRCATVNNNPGSDRMVATRTKWLFGLFQAAMLGLFIYYLFCCVVALSSQSIGDGWQYIKSDPWAYLTFCDNLLGVVFTSVYMAMVLGGGCWKAIGAWWLALWWLGNGTTVSIDMES</sequence>
<keyword evidence="3" id="KW-1185">Reference proteome</keyword>
<feature type="transmembrane region" description="Helical" evidence="1">
    <location>
        <begin position="84"/>
        <end position="105"/>
    </location>
</feature>
<keyword evidence="1" id="KW-1133">Transmembrane helix</keyword>
<evidence type="ECO:0000313" key="2">
    <source>
        <dbReference type="EMBL" id="KAK4527799.1"/>
    </source>
</evidence>
<evidence type="ECO:0000313" key="3">
    <source>
        <dbReference type="Proteomes" id="UP001300502"/>
    </source>
</evidence>
<feature type="transmembrane region" description="Helical" evidence="1">
    <location>
        <begin position="42"/>
        <end position="63"/>
    </location>
</feature>
<organism evidence="2 3">
    <name type="scientific">Galdieria yellowstonensis</name>
    <dbReference type="NCBI Taxonomy" id="3028027"/>
    <lineage>
        <taxon>Eukaryota</taxon>
        <taxon>Rhodophyta</taxon>
        <taxon>Bangiophyceae</taxon>
        <taxon>Galdieriales</taxon>
        <taxon>Galdieriaceae</taxon>
        <taxon>Galdieria</taxon>
    </lineage>
</organism>
<evidence type="ECO:0000256" key="1">
    <source>
        <dbReference type="SAM" id="Phobius"/>
    </source>
</evidence>
<keyword evidence="1" id="KW-0472">Membrane</keyword>
<proteinExistence type="predicted"/>
<dbReference type="Proteomes" id="UP001300502">
    <property type="component" value="Unassembled WGS sequence"/>
</dbReference>
<reference evidence="2 3" key="1">
    <citation type="submission" date="2022-07" db="EMBL/GenBank/DDBJ databases">
        <title>Genome-wide signatures of adaptation to extreme environments.</title>
        <authorList>
            <person name="Cho C.H."/>
            <person name="Yoon H.S."/>
        </authorList>
    </citation>
    <scope>NUCLEOTIDE SEQUENCE [LARGE SCALE GENOMIC DNA]</scope>
    <source>
        <strain evidence="2 3">108.79 E11</strain>
    </source>
</reference>
<name>A0AAV9IKI1_9RHOD</name>
<comment type="caution">
    <text evidence="2">The sequence shown here is derived from an EMBL/GenBank/DDBJ whole genome shotgun (WGS) entry which is preliminary data.</text>
</comment>
<feature type="transmembrane region" description="Helical" evidence="1">
    <location>
        <begin position="140"/>
        <end position="165"/>
    </location>
</feature>
<feature type="transmembrane region" description="Helical" evidence="1">
    <location>
        <begin position="186"/>
        <end position="206"/>
    </location>
</feature>
<protein>
    <submittedName>
        <fullName evidence="2">Uncharacterized protein</fullName>
    </submittedName>
</protein>
<dbReference type="AlphaFoldDB" id="A0AAV9IKI1"/>
<gene>
    <name evidence="2" type="ORF">GAYE_SCF45G5730</name>
</gene>
<keyword evidence="1" id="KW-0812">Transmembrane</keyword>
<accession>A0AAV9IKI1</accession>
<dbReference type="EMBL" id="JANCYU010000056">
    <property type="protein sequence ID" value="KAK4527799.1"/>
    <property type="molecule type" value="Genomic_DNA"/>
</dbReference>